<proteinExistence type="predicted"/>
<organism evidence="2 3">
    <name type="scientific">Diploscapter pachys</name>
    <dbReference type="NCBI Taxonomy" id="2018661"/>
    <lineage>
        <taxon>Eukaryota</taxon>
        <taxon>Metazoa</taxon>
        <taxon>Ecdysozoa</taxon>
        <taxon>Nematoda</taxon>
        <taxon>Chromadorea</taxon>
        <taxon>Rhabditida</taxon>
        <taxon>Rhabditina</taxon>
        <taxon>Rhabditomorpha</taxon>
        <taxon>Rhabditoidea</taxon>
        <taxon>Rhabditidae</taxon>
        <taxon>Diploscapter</taxon>
    </lineage>
</organism>
<evidence type="ECO:0000313" key="2">
    <source>
        <dbReference type="EMBL" id="PAV60113.1"/>
    </source>
</evidence>
<comment type="caution">
    <text evidence="2">The sequence shown here is derived from an EMBL/GenBank/DDBJ whole genome shotgun (WGS) entry which is preliminary data.</text>
</comment>
<reference evidence="2 3" key="1">
    <citation type="journal article" date="2017" name="Curr. Biol.">
        <title>Genome architecture and evolution of a unichromosomal asexual nematode.</title>
        <authorList>
            <person name="Fradin H."/>
            <person name="Zegar C."/>
            <person name="Gutwein M."/>
            <person name="Lucas J."/>
            <person name="Kovtun M."/>
            <person name="Corcoran D."/>
            <person name="Baugh L.R."/>
            <person name="Kiontke K."/>
            <person name="Gunsalus K."/>
            <person name="Fitch D.H."/>
            <person name="Piano F."/>
        </authorList>
    </citation>
    <scope>NUCLEOTIDE SEQUENCE [LARGE SCALE GENOMIC DNA]</scope>
    <source>
        <strain evidence="2">PF1309</strain>
    </source>
</reference>
<keyword evidence="3" id="KW-1185">Reference proteome</keyword>
<sequence>MAKPKHSPMSDSNDNDAPIIDVNSVDTPVKTSKNGLRTVPISFKSQAILYLFPQKYHKGTAKVMHFYQKDICYILSGDEACHQNEYPVDLSYDGFKHIRSISILSGPVCKEYHVKKLSRPATPNIEGLECHPTRQNNTIGDGSDDYSMVQSPNLPSPYIQPNHNHMILQLFDRKLHTGKGTVFNFFKGDVCYNIKTCNIVSPSSAYVYAPKCWSVCFSKDEDCKGLKKCWPNYGWPIDLHYDGLAGLKSFAIYDTGCYGFSRPNITETQASKITESCV</sequence>
<name>A0A2A2JEI0_9BILA</name>
<protein>
    <submittedName>
        <fullName evidence="2">Uncharacterized protein</fullName>
    </submittedName>
</protein>
<evidence type="ECO:0000256" key="1">
    <source>
        <dbReference type="SAM" id="MobiDB-lite"/>
    </source>
</evidence>
<accession>A0A2A2JEI0</accession>
<evidence type="ECO:0000313" key="3">
    <source>
        <dbReference type="Proteomes" id="UP000218231"/>
    </source>
</evidence>
<gene>
    <name evidence="2" type="ORF">WR25_10285</name>
</gene>
<dbReference type="EMBL" id="LIAE01010483">
    <property type="protein sequence ID" value="PAV60113.1"/>
    <property type="molecule type" value="Genomic_DNA"/>
</dbReference>
<dbReference type="AlphaFoldDB" id="A0A2A2JEI0"/>
<dbReference type="Proteomes" id="UP000218231">
    <property type="component" value="Unassembled WGS sequence"/>
</dbReference>
<feature type="region of interest" description="Disordered" evidence="1">
    <location>
        <begin position="1"/>
        <end position="22"/>
    </location>
</feature>